<dbReference type="InterPro" id="IPR036866">
    <property type="entry name" value="RibonucZ/Hydroxyglut_hydro"/>
</dbReference>
<protein>
    <submittedName>
        <fullName evidence="2">Glyoxylase, beta-lactamase superfamily II</fullName>
    </submittedName>
</protein>
<organism evidence="2 3">
    <name type="scientific">Streptosporangium subroseum</name>
    <dbReference type="NCBI Taxonomy" id="106412"/>
    <lineage>
        <taxon>Bacteria</taxon>
        <taxon>Bacillati</taxon>
        <taxon>Actinomycetota</taxon>
        <taxon>Actinomycetes</taxon>
        <taxon>Streptosporangiales</taxon>
        <taxon>Streptosporangiaceae</taxon>
        <taxon>Streptosporangium</taxon>
    </lineage>
</organism>
<dbReference type="Proteomes" id="UP000198282">
    <property type="component" value="Unassembled WGS sequence"/>
</dbReference>
<dbReference type="Gene3D" id="3.60.15.10">
    <property type="entry name" value="Ribonuclease Z/Hydroxyacylglutathione hydrolase-like"/>
    <property type="match status" value="1"/>
</dbReference>
<dbReference type="Pfam" id="PF00753">
    <property type="entry name" value="Lactamase_B"/>
    <property type="match status" value="1"/>
</dbReference>
<dbReference type="InterPro" id="IPR050662">
    <property type="entry name" value="Sec-metab_biosynth-thioest"/>
</dbReference>
<dbReference type="PANTHER" id="PTHR23131:SF4">
    <property type="entry name" value="METALLO-BETA-LACTAMASE SUPERFAMILY POTEIN"/>
    <property type="match status" value="1"/>
</dbReference>
<evidence type="ECO:0000313" key="3">
    <source>
        <dbReference type="Proteomes" id="UP000198282"/>
    </source>
</evidence>
<dbReference type="InterPro" id="IPR036388">
    <property type="entry name" value="WH-like_DNA-bd_sf"/>
</dbReference>
<dbReference type="SUPFAM" id="SSF56281">
    <property type="entry name" value="Metallo-hydrolase/oxidoreductase"/>
    <property type="match status" value="1"/>
</dbReference>
<gene>
    <name evidence="2" type="ORF">SAMN05216276_10979</name>
</gene>
<keyword evidence="3" id="KW-1185">Reference proteome</keyword>
<dbReference type="PANTHER" id="PTHR23131">
    <property type="entry name" value="ENDORIBONUCLEASE LACTB2"/>
    <property type="match status" value="1"/>
</dbReference>
<dbReference type="AlphaFoldDB" id="A0A239P7R6"/>
<dbReference type="CDD" id="cd07725">
    <property type="entry name" value="TTHA1429-like_MBL-fold"/>
    <property type="match status" value="1"/>
</dbReference>
<reference evidence="2 3" key="1">
    <citation type="submission" date="2017-06" db="EMBL/GenBank/DDBJ databases">
        <authorList>
            <person name="Kim H.J."/>
            <person name="Triplett B.A."/>
        </authorList>
    </citation>
    <scope>NUCLEOTIDE SEQUENCE [LARGE SCALE GENOMIC DNA]</scope>
    <source>
        <strain evidence="2 3">CGMCC 4.2132</strain>
    </source>
</reference>
<feature type="domain" description="Metallo-beta-lactamase" evidence="1">
    <location>
        <begin position="34"/>
        <end position="245"/>
    </location>
</feature>
<dbReference type="InterPro" id="IPR001279">
    <property type="entry name" value="Metallo-B-lactamas"/>
</dbReference>
<dbReference type="EMBL" id="FZOD01000097">
    <property type="protein sequence ID" value="SNT63076.1"/>
    <property type="molecule type" value="Genomic_DNA"/>
</dbReference>
<dbReference type="SMART" id="SM00849">
    <property type="entry name" value="Lactamase_B"/>
    <property type="match status" value="1"/>
</dbReference>
<accession>A0A239P7R6</accession>
<dbReference type="RefSeq" id="WP_089213472.1">
    <property type="nucleotide sequence ID" value="NZ_FZOD01000097.1"/>
</dbReference>
<evidence type="ECO:0000313" key="2">
    <source>
        <dbReference type="EMBL" id="SNT63076.1"/>
    </source>
</evidence>
<dbReference type="Gene3D" id="1.10.10.10">
    <property type="entry name" value="Winged helix-like DNA-binding domain superfamily/Winged helix DNA-binding domain"/>
    <property type="match status" value="1"/>
</dbReference>
<name>A0A239P7R6_9ACTN</name>
<sequence length="339" mass="37424">MKSRRRPYSEQRPIDAGGGVWSVPVPIPGNPLGYTLIYAIESPAGPVLIDAGWNDPESWLALRDGLGSVGMDIRDVRGVVVTHFHPDHAGLAGQVREESGAWIAMHEADVALVELIRDFEEGAHQDFQADMLRRAGAGAVEVEEVTANRPRPPARPDLVLRDGDLIDVPGRRLRTIWTPGHTPGHICLHLEDADRIFTGDHVLPAITPHIGIYPYDRADVDPLSDFLDSLEKVKGLGDLEALPAHEWIFPDTAARATEIVAHHEEKLIRIAALLSEAEEPLTIWEIAARMTWNRPWEDFPPMLRGMAAGEAAAHLRTLEVRGVIRRTTGTDPVRFALHS</sequence>
<dbReference type="OrthoDB" id="2971563at2"/>
<proteinExistence type="predicted"/>
<evidence type="ECO:0000259" key="1">
    <source>
        <dbReference type="SMART" id="SM00849"/>
    </source>
</evidence>